<dbReference type="Proteomes" id="UP000076038">
    <property type="component" value="Chromosome"/>
</dbReference>
<dbReference type="PANTHER" id="PTHR35525">
    <property type="entry name" value="BLL6575 PROTEIN"/>
    <property type="match status" value="1"/>
</dbReference>
<dbReference type="OrthoDB" id="123307at2"/>
<dbReference type="AlphaFoldDB" id="A0A143QH21"/>
<sequence>MDTAEARAIDEALLIDLLNTTPVVDDQPIDLLAGVADGRDWLSARGGTGSVEELRVCRAVRDDLQRVVRGEASPSSLRTYLDGLSRVPVLTDDALDWNLQVAEDRRLAARIVLAWAEIRETIPGALRPCANDECRLFLLDRSRAGTARWCSMATCGNKMKARRHRARAAGD</sequence>
<dbReference type="PATRIC" id="fig|1653479.3.peg.926"/>
<dbReference type="SUPFAM" id="SSF160904">
    <property type="entry name" value="Jann2411-like"/>
    <property type="match status" value="1"/>
</dbReference>
<protein>
    <recommendedName>
        <fullName evidence="1">Zinc finger CGNR domain-containing protein</fullName>
    </recommendedName>
</protein>
<accession>A0A143QH21</accession>
<evidence type="ECO:0000313" key="2">
    <source>
        <dbReference type="EMBL" id="AMY22224.1"/>
    </source>
</evidence>
<dbReference type="Pfam" id="PF07336">
    <property type="entry name" value="ABATE"/>
    <property type="match status" value="1"/>
</dbReference>
<dbReference type="Pfam" id="PF11706">
    <property type="entry name" value="zf-CGNR"/>
    <property type="match status" value="1"/>
</dbReference>
<reference evidence="3" key="2">
    <citation type="submission" date="2016-04" db="EMBL/GenBank/DDBJ databases">
        <title>Complete Genome and Plasmid Sequences for Rhodococcus fascians D188 and Draft Sequences for Rhodococcus spp. Isolates PBTS 1 and PBTS 2.</title>
        <authorList>
            <person name="Stamer R."/>
            <person name="Vereecke D."/>
            <person name="Zhang Y."/>
            <person name="Schilkey F."/>
            <person name="Devitt N."/>
            <person name="Randall J."/>
        </authorList>
    </citation>
    <scope>NUCLEOTIDE SEQUENCE [LARGE SCALE GENOMIC DNA]</scope>
    <source>
        <strain evidence="3">PBTS2</strain>
    </source>
</reference>
<gene>
    <name evidence="2" type="ORF">A3Q41_00906</name>
</gene>
<name>A0A143QH21_RHOFA</name>
<dbReference type="InterPro" id="IPR010852">
    <property type="entry name" value="ABATE"/>
</dbReference>
<feature type="domain" description="Zinc finger CGNR" evidence="1">
    <location>
        <begin position="126"/>
        <end position="167"/>
    </location>
</feature>
<proteinExistence type="predicted"/>
<reference evidence="2 3" key="1">
    <citation type="journal article" date="2016" name="Genome Announc.">
        <title>Complete Genome and Plasmid Sequences for Rhodococcus fascians D188 and Draft Sequences for Rhodococcus Isolates PBTS 1 and PBTS 2.</title>
        <authorList>
            <person name="Stamler R.A."/>
            <person name="Vereecke D."/>
            <person name="Zhang Y."/>
            <person name="Schilkey F."/>
            <person name="Devitt N."/>
            <person name="Randall J.J."/>
        </authorList>
    </citation>
    <scope>NUCLEOTIDE SEQUENCE [LARGE SCALE GENOMIC DNA]</scope>
    <source>
        <strain evidence="2 3">PBTS2</strain>
    </source>
</reference>
<dbReference type="RefSeq" id="WP_048316635.1">
    <property type="nucleotide sequence ID" value="NZ_CP015220.1"/>
</dbReference>
<dbReference type="EMBL" id="CP015220">
    <property type="protein sequence ID" value="AMY22224.1"/>
    <property type="molecule type" value="Genomic_DNA"/>
</dbReference>
<dbReference type="PANTHER" id="PTHR35525:SF3">
    <property type="entry name" value="BLL6575 PROTEIN"/>
    <property type="match status" value="1"/>
</dbReference>
<keyword evidence="3" id="KW-1185">Reference proteome</keyword>
<evidence type="ECO:0000259" key="1">
    <source>
        <dbReference type="Pfam" id="PF11706"/>
    </source>
</evidence>
<dbReference type="Gene3D" id="1.10.3300.10">
    <property type="entry name" value="Jann2411-like domain"/>
    <property type="match status" value="1"/>
</dbReference>
<dbReference type="InterPro" id="IPR021005">
    <property type="entry name" value="Znf_CGNR"/>
</dbReference>
<evidence type="ECO:0000313" key="3">
    <source>
        <dbReference type="Proteomes" id="UP000076038"/>
    </source>
</evidence>
<organism evidence="2 3">
    <name type="scientific">Rhodococcoides fascians</name>
    <name type="common">Rhodococcus fascians</name>
    <dbReference type="NCBI Taxonomy" id="1828"/>
    <lineage>
        <taxon>Bacteria</taxon>
        <taxon>Bacillati</taxon>
        <taxon>Actinomycetota</taxon>
        <taxon>Actinomycetes</taxon>
        <taxon>Mycobacteriales</taxon>
        <taxon>Nocardiaceae</taxon>
        <taxon>Rhodococcoides</taxon>
    </lineage>
</organism>
<dbReference type="KEGG" id="rhs:A3Q41_00906"/>
<dbReference type="InterPro" id="IPR023286">
    <property type="entry name" value="ABATE_dom_sf"/>
</dbReference>